<dbReference type="AlphaFoldDB" id="X0YXN3"/>
<dbReference type="EMBL" id="BART01006302">
    <property type="protein sequence ID" value="GAG61045.1"/>
    <property type="molecule type" value="Genomic_DNA"/>
</dbReference>
<accession>X0YXN3</accession>
<dbReference type="PROSITE" id="PS51419">
    <property type="entry name" value="RAB"/>
    <property type="match status" value="1"/>
</dbReference>
<keyword evidence="1" id="KW-0547">Nucleotide-binding</keyword>
<dbReference type="SMART" id="SM00174">
    <property type="entry name" value="RHO"/>
    <property type="match status" value="1"/>
</dbReference>
<dbReference type="PANTHER" id="PTHR47978">
    <property type="match status" value="1"/>
</dbReference>
<dbReference type="InterPro" id="IPR001806">
    <property type="entry name" value="Small_GTPase"/>
</dbReference>
<reference evidence="2" key="1">
    <citation type="journal article" date="2014" name="Front. Microbiol.">
        <title>High frequency of phylogenetically diverse reductive dehalogenase-homologous genes in deep subseafloor sedimentary metagenomes.</title>
        <authorList>
            <person name="Kawai M."/>
            <person name="Futagami T."/>
            <person name="Toyoda A."/>
            <person name="Takaki Y."/>
            <person name="Nishi S."/>
            <person name="Hori S."/>
            <person name="Arai W."/>
            <person name="Tsubouchi T."/>
            <person name="Morono Y."/>
            <person name="Uchiyama I."/>
            <person name="Ito T."/>
            <person name="Fujiyama A."/>
            <person name="Inagaki F."/>
            <person name="Takami H."/>
        </authorList>
    </citation>
    <scope>NUCLEOTIDE SEQUENCE</scope>
    <source>
        <strain evidence="2">Expedition CK06-06</strain>
    </source>
</reference>
<proteinExistence type="predicted"/>
<protein>
    <recommendedName>
        <fullName evidence="3">GTP-binding protein</fullName>
    </recommendedName>
</protein>
<dbReference type="GO" id="GO:0003924">
    <property type="term" value="F:GTPase activity"/>
    <property type="evidence" value="ECO:0007669"/>
    <property type="project" value="InterPro"/>
</dbReference>
<evidence type="ECO:0000313" key="2">
    <source>
        <dbReference type="EMBL" id="GAG61045.1"/>
    </source>
</evidence>
<gene>
    <name evidence="2" type="ORF">S01H4_14366</name>
</gene>
<dbReference type="Gene3D" id="3.40.50.300">
    <property type="entry name" value="P-loop containing nucleotide triphosphate hydrolases"/>
    <property type="match status" value="1"/>
</dbReference>
<evidence type="ECO:0000256" key="1">
    <source>
        <dbReference type="ARBA" id="ARBA00022741"/>
    </source>
</evidence>
<feature type="non-terminal residue" evidence="2">
    <location>
        <position position="1"/>
    </location>
</feature>
<name>X0YXN3_9ZZZZ</name>
<dbReference type="SMART" id="SM00173">
    <property type="entry name" value="RAS"/>
    <property type="match status" value="1"/>
</dbReference>
<dbReference type="InterPro" id="IPR005225">
    <property type="entry name" value="Small_GTP-bd"/>
</dbReference>
<dbReference type="InterPro" id="IPR027417">
    <property type="entry name" value="P-loop_NTPase"/>
</dbReference>
<organism evidence="2">
    <name type="scientific">marine sediment metagenome</name>
    <dbReference type="NCBI Taxonomy" id="412755"/>
    <lineage>
        <taxon>unclassified sequences</taxon>
        <taxon>metagenomes</taxon>
        <taxon>ecological metagenomes</taxon>
    </lineage>
</organism>
<evidence type="ECO:0008006" key="3">
    <source>
        <dbReference type="Google" id="ProtNLM"/>
    </source>
</evidence>
<sequence>LSDNLNVSVALFDIAGQEKWAMMRHIYYEGAQAAFLVGDVTRDRSFDELANFWYPDFIKFCKKKPTILLANKSDLESKTDKKKIEETAKKIGAIDIVYTSAKTGENCDDALKKLVLYCMNQI</sequence>
<dbReference type="NCBIfam" id="TIGR00231">
    <property type="entry name" value="small_GTP"/>
    <property type="match status" value="1"/>
</dbReference>
<comment type="caution">
    <text evidence="2">The sequence shown here is derived from an EMBL/GenBank/DDBJ whole genome shotgun (WGS) entry which is preliminary data.</text>
</comment>
<dbReference type="Pfam" id="PF00071">
    <property type="entry name" value="Ras"/>
    <property type="match status" value="1"/>
</dbReference>
<dbReference type="SUPFAM" id="SSF52540">
    <property type="entry name" value="P-loop containing nucleoside triphosphate hydrolases"/>
    <property type="match status" value="1"/>
</dbReference>
<dbReference type="SMART" id="SM00175">
    <property type="entry name" value="RAB"/>
    <property type="match status" value="1"/>
</dbReference>
<dbReference type="GO" id="GO:0005525">
    <property type="term" value="F:GTP binding"/>
    <property type="evidence" value="ECO:0007669"/>
    <property type="project" value="InterPro"/>
</dbReference>